<evidence type="ECO:0000256" key="4">
    <source>
        <dbReference type="ARBA" id="ARBA00022490"/>
    </source>
</evidence>
<comment type="caution">
    <text evidence="9">The sequence shown here is derived from an EMBL/GenBank/DDBJ whole genome shotgun (WGS) entry which is preliminary data.</text>
</comment>
<evidence type="ECO:0000259" key="8">
    <source>
        <dbReference type="Pfam" id="PF01138"/>
    </source>
</evidence>
<dbReference type="GO" id="GO:0000176">
    <property type="term" value="C:nuclear exosome (RNase complex)"/>
    <property type="evidence" value="ECO:0007669"/>
    <property type="project" value="TreeGrafter"/>
</dbReference>
<evidence type="ECO:0000256" key="1">
    <source>
        <dbReference type="ARBA" id="ARBA00004496"/>
    </source>
</evidence>
<evidence type="ECO:0000256" key="2">
    <source>
        <dbReference type="ARBA" id="ARBA00004604"/>
    </source>
</evidence>
<dbReference type="InterPro" id="IPR020568">
    <property type="entry name" value="Ribosomal_Su5_D2-typ_SF"/>
</dbReference>
<evidence type="ECO:0000256" key="5">
    <source>
        <dbReference type="ARBA" id="ARBA00022835"/>
    </source>
</evidence>
<dbReference type="SUPFAM" id="SSF54211">
    <property type="entry name" value="Ribosomal protein S5 domain 2-like"/>
    <property type="match status" value="1"/>
</dbReference>
<keyword evidence="10" id="KW-1185">Reference proteome</keyword>
<gene>
    <name evidence="9" type="ORF">CYCCA115_LOCUS12127</name>
</gene>
<dbReference type="InterPro" id="IPR050590">
    <property type="entry name" value="Exosome_comp_Rrp42_subfam"/>
</dbReference>
<dbReference type="GO" id="GO:0034476">
    <property type="term" value="P:U5 snRNA 3'-end processing"/>
    <property type="evidence" value="ECO:0007669"/>
    <property type="project" value="TreeGrafter"/>
</dbReference>
<accession>A0AAD2FQD5</accession>
<evidence type="ECO:0000256" key="6">
    <source>
        <dbReference type="ARBA" id="ARBA00042523"/>
    </source>
</evidence>
<organism evidence="9 10">
    <name type="scientific">Cylindrotheca closterium</name>
    <dbReference type="NCBI Taxonomy" id="2856"/>
    <lineage>
        <taxon>Eukaryota</taxon>
        <taxon>Sar</taxon>
        <taxon>Stramenopiles</taxon>
        <taxon>Ochrophyta</taxon>
        <taxon>Bacillariophyta</taxon>
        <taxon>Bacillariophyceae</taxon>
        <taxon>Bacillariophycidae</taxon>
        <taxon>Bacillariales</taxon>
        <taxon>Bacillariaceae</taxon>
        <taxon>Cylindrotheca</taxon>
    </lineage>
</organism>
<comment type="similarity">
    <text evidence="3">Belongs to the RNase PH family.</text>
</comment>
<feature type="compositionally biased region" description="Polar residues" evidence="7">
    <location>
        <begin position="32"/>
        <end position="42"/>
    </location>
</feature>
<dbReference type="GO" id="GO:0034475">
    <property type="term" value="P:U4 snRNA 3'-end processing"/>
    <property type="evidence" value="ECO:0007669"/>
    <property type="project" value="TreeGrafter"/>
</dbReference>
<comment type="subcellular location">
    <subcellularLocation>
        <location evidence="1">Cytoplasm</location>
    </subcellularLocation>
    <subcellularLocation>
        <location evidence="2">Nucleus</location>
        <location evidence="2">Nucleolus</location>
    </subcellularLocation>
</comment>
<dbReference type="InterPro" id="IPR001247">
    <property type="entry name" value="ExoRNase_PH_dom1"/>
</dbReference>
<proteinExistence type="inferred from homology"/>
<dbReference type="Gene3D" id="3.30.230.70">
    <property type="entry name" value="GHMP Kinase, N-terminal domain"/>
    <property type="match status" value="1"/>
</dbReference>
<evidence type="ECO:0000313" key="10">
    <source>
        <dbReference type="Proteomes" id="UP001295423"/>
    </source>
</evidence>
<dbReference type="PANTHER" id="PTHR11097">
    <property type="entry name" value="EXOSOME COMPLEX EXONUCLEASE RIBOSOMAL RNA PROCESSING PROTEIN"/>
    <property type="match status" value="1"/>
</dbReference>
<dbReference type="SUPFAM" id="SSF55666">
    <property type="entry name" value="Ribonuclease PH domain 2-like"/>
    <property type="match status" value="1"/>
</dbReference>
<dbReference type="GO" id="GO:0071035">
    <property type="term" value="P:nuclear polyadenylation-dependent rRNA catabolic process"/>
    <property type="evidence" value="ECO:0007669"/>
    <property type="project" value="TreeGrafter"/>
</dbReference>
<keyword evidence="5" id="KW-0271">Exosome</keyword>
<evidence type="ECO:0000256" key="7">
    <source>
        <dbReference type="SAM" id="MobiDB-lite"/>
    </source>
</evidence>
<dbReference type="EMBL" id="CAKOGP040001758">
    <property type="protein sequence ID" value="CAJ1949500.1"/>
    <property type="molecule type" value="Genomic_DNA"/>
</dbReference>
<dbReference type="GO" id="GO:0071028">
    <property type="term" value="P:nuclear mRNA surveillance"/>
    <property type="evidence" value="ECO:0007669"/>
    <property type="project" value="TreeGrafter"/>
</dbReference>
<dbReference type="GO" id="GO:0000177">
    <property type="term" value="C:cytoplasmic exosome (RNase complex)"/>
    <property type="evidence" value="ECO:0007669"/>
    <property type="project" value="TreeGrafter"/>
</dbReference>
<dbReference type="GO" id="GO:0005730">
    <property type="term" value="C:nucleolus"/>
    <property type="evidence" value="ECO:0007669"/>
    <property type="project" value="UniProtKB-SubCell"/>
</dbReference>
<dbReference type="GO" id="GO:0000467">
    <property type="term" value="P:exonucleolytic trimming to generate mature 3'-end of 5.8S rRNA from tricistronic rRNA transcript (SSU-rRNA, 5.8S rRNA, LSU-rRNA)"/>
    <property type="evidence" value="ECO:0007669"/>
    <property type="project" value="TreeGrafter"/>
</dbReference>
<dbReference type="GO" id="GO:0035925">
    <property type="term" value="F:mRNA 3'-UTR AU-rich region binding"/>
    <property type="evidence" value="ECO:0007669"/>
    <property type="project" value="TreeGrafter"/>
</dbReference>
<dbReference type="PANTHER" id="PTHR11097:SF8">
    <property type="entry name" value="EXOSOME COMPLEX COMPONENT RRP42"/>
    <property type="match status" value="1"/>
</dbReference>
<evidence type="ECO:0000256" key="3">
    <source>
        <dbReference type="ARBA" id="ARBA00006678"/>
    </source>
</evidence>
<keyword evidence="4" id="KW-0963">Cytoplasm</keyword>
<name>A0AAD2FQD5_9STRA</name>
<dbReference type="GO" id="GO:0071038">
    <property type="term" value="P:TRAMP-dependent tRNA surveillance pathway"/>
    <property type="evidence" value="ECO:0007669"/>
    <property type="project" value="TreeGrafter"/>
</dbReference>
<dbReference type="AlphaFoldDB" id="A0AAD2FQD5"/>
<dbReference type="Proteomes" id="UP001295423">
    <property type="component" value="Unassembled WGS sequence"/>
</dbReference>
<feature type="region of interest" description="Disordered" evidence="7">
    <location>
        <begin position="30"/>
        <end position="55"/>
    </location>
</feature>
<dbReference type="InterPro" id="IPR036345">
    <property type="entry name" value="ExoRNase_PH_dom2_sf"/>
</dbReference>
<sequence>MISNSEKDFIVDGCRENCRQDGRTRNEIRSYMTISGSNPSIESNDDDSSEQHHPPLVLSNGSARVFLATGETHVLVSVKAELMTPAMSHPDCGALDIHVDYMHNPQGMTNSKKDDSMAPTIASLLLPHLVDPKQLCVVPHHFVWKLHLDVMVLASNGGSLLDACSLGIQAALRNTVLPQLTPEAAPDGGRPILQIDADLQNAVPIPGSEHAPIISTVSLLKPNAGSGSATPILILDATQQEEACAVSQVHVVLDRSNQNQKEPLICAIHKAGGGALPFSLLQDVTSFVLEANGGAAKVCSGSGHEHLLQETFLLQ</sequence>
<evidence type="ECO:0000313" key="9">
    <source>
        <dbReference type="EMBL" id="CAJ1949500.1"/>
    </source>
</evidence>
<dbReference type="GO" id="GO:0034473">
    <property type="term" value="P:U1 snRNA 3'-end processing"/>
    <property type="evidence" value="ECO:0007669"/>
    <property type="project" value="TreeGrafter"/>
</dbReference>
<reference evidence="9" key="1">
    <citation type="submission" date="2023-08" db="EMBL/GenBank/DDBJ databases">
        <authorList>
            <person name="Audoor S."/>
            <person name="Bilcke G."/>
        </authorList>
    </citation>
    <scope>NUCLEOTIDE SEQUENCE</scope>
</reference>
<dbReference type="InterPro" id="IPR027408">
    <property type="entry name" value="PNPase/RNase_PH_dom_sf"/>
</dbReference>
<dbReference type="GO" id="GO:0016075">
    <property type="term" value="P:rRNA catabolic process"/>
    <property type="evidence" value="ECO:0007669"/>
    <property type="project" value="TreeGrafter"/>
</dbReference>
<feature type="domain" description="Exoribonuclease phosphorolytic" evidence="8">
    <location>
        <begin position="60"/>
        <end position="178"/>
    </location>
</feature>
<protein>
    <recommendedName>
        <fullName evidence="6">Ribosomal RNA-processing protein 42</fullName>
    </recommendedName>
</protein>
<dbReference type="Pfam" id="PF01138">
    <property type="entry name" value="RNase_PH"/>
    <property type="match status" value="1"/>
</dbReference>